<dbReference type="PANTHER" id="PTHR24139">
    <property type="entry name" value="CALCIUM-INDEPENDENT PHOSPHOLIPASE A2"/>
    <property type="match status" value="1"/>
</dbReference>
<dbReference type="InterPro" id="IPR047148">
    <property type="entry name" value="PLPL9"/>
</dbReference>
<dbReference type="Proteomes" id="UP001620626">
    <property type="component" value="Unassembled WGS sequence"/>
</dbReference>
<dbReference type="Gene3D" id="1.25.40.20">
    <property type="entry name" value="Ankyrin repeat-containing domain"/>
    <property type="match status" value="1"/>
</dbReference>
<dbReference type="InterPro" id="IPR002110">
    <property type="entry name" value="Ankyrin_rpt"/>
</dbReference>
<gene>
    <name evidence="4" type="ORF">niasHT_008582</name>
</gene>
<reference evidence="4 5" key="1">
    <citation type="submission" date="2024-10" db="EMBL/GenBank/DDBJ databases">
        <authorList>
            <person name="Kim D."/>
        </authorList>
    </citation>
    <scope>NUCLEOTIDE SEQUENCE [LARGE SCALE GENOMIC DNA]</scope>
    <source>
        <strain evidence="4">BH-2024</strain>
    </source>
</reference>
<dbReference type="Pfam" id="PF12796">
    <property type="entry name" value="Ank_2"/>
    <property type="match status" value="1"/>
</dbReference>
<keyword evidence="5" id="KW-1185">Reference proteome</keyword>
<dbReference type="SMART" id="SM00248">
    <property type="entry name" value="ANK"/>
    <property type="match status" value="2"/>
</dbReference>
<feature type="transmembrane region" description="Helical" evidence="3">
    <location>
        <begin position="45"/>
        <end position="67"/>
    </location>
</feature>
<evidence type="ECO:0008006" key="6">
    <source>
        <dbReference type="Google" id="ProtNLM"/>
    </source>
</evidence>
<dbReference type="PANTHER" id="PTHR24139:SF34">
    <property type="entry name" value="85_88 KDA CALCIUM-INDEPENDENT PHOSPHOLIPASE A2"/>
    <property type="match status" value="1"/>
</dbReference>
<evidence type="ECO:0000313" key="5">
    <source>
        <dbReference type="Proteomes" id="UP001620626"/>
    </source>
</evidence>
<keyword evidence="3" id="KW-1133">Transmembrane helix</keyword>
<proteinExistence type="predicted"/>
<keyword evidence="3" id="KW-0472">Membrane</keyword>
<evidence type="ECO:0000256" key="2">
    <source>
        <dbReference type="SAM" id="MobiDB-lite"/>
    </source>
</evidence>
<dbReference type="SUPFAM" id="SSF48403">
    <property type="entry name" value="Ankyrin repeat"/>
    <property type="match status" value="1"/>
</dbReference>
<comment type="caution">
    <text evidence="4">The sequence shown here is derived from an EMBL/GenBank/DDBJ whole genome shotgun (WGS) entry which is preliminary data.</text>
</comment>
<evidence type="ECO:0000256" key="3">
    <source>
        <dbReference type="SAM" id="Phobius"/>
    </source>
</evidence>
<feature type="compositionally biased region" description="Low complexity" evidence="2">
    <location>
        <begin position="1"/>
        <end position="11"/>
    </location>
</feature>
<dbReference type="GO" id="GO:0016787">
    <property type="term" value="F:hydrolase activity"/>
    <property type="evidence" value="ECO:0007669"/>
    <property type="project" value="UniProtKB-KW"/>
</dbReference>
<evidence type="ECO:0000256" key="1">
    <source>
        <dbReference type="ARBA" id="ARBA00022801"/>
    </source>
</evidence>
<name>A0ABD2M390_9BILA</name>
<organism evidence="4 5">
    <name type="scientific">Heterodera trifolii</name>
    <dbReference type="NCBI Taxonomy" id="157864"/>
    <lineage>
        <taxon>Eukaryota</taxon>
        <taxon>Metazoa</taxon>
        <taxon>Ecdysozoa</taxon>
        <taxon>Nematoda</taxon>
        <taxon>Chromadorea</taxon>
        <taxon>Rhabditida</taxon>
        <taxon>Tylenchina</taxon>
        <taxon>Tylenchomorpha</taxon>
        <taxon>Tylenchoidea</taxon>
        <taxon>Heteroderidae</taxon>
        <taxon>Heteroderinae</taxon>
        <taxon>Heterodera</taxon>
    </lineage>
</organism>
<keyword evidence="1" id="KW-0378">Hydrolase</keyword>
<evidence type="ECO:0000313" key="4">
    <source>
        <dbReference type="EMBL" id="KAL3121988.1"/>
    </source>
</evidence>
<protein>
    <recommendedName>
        <fullName evidence="6">ANK_REP_REGION domain-containing protein</fullName>
    </recommendedName>
</protein>
<accession>A0ABD2M390</accession>
<keyword evidence="3" id="KW-0812">Transmembrane</keyword>
<sequence>MAAPKWPAPKKLAPKKPRAKIPAPKWPRQNGRAKVTPTRFKRHRIWLPIAAPFSSSSIFCVIIVKVLSIISCRRIRNGWSSNKTTTIATAAAQHQHQQQVQQQQPSTTRTEWHLGNRVARLCLHAAKQKASLMSLLQLKHNELELNARNKAGFTLLHQFVMHEDLGMVMCLLSYGAGFDEQTDSGKITALHFAVSKRNLQSTRLLFCLCADPNVANAHGDTPRYLAAKLNE</sequence>
<dbReference type="AlphaFoldDB" id="A0ABD2M390"/>
<feature type="region of interest" description="Disordered" evidence="2">
    <location>
        <begin position="1"/>
        <end position="35"/>
    </location>
</feature>
<dbReference type="InterPro" id="IPR036770">
    <property type="entry name" value="Ankyrin_rpt-contain_sf"/>
</dbReference>
<dbReference type="EMBL" id="JBICBT010000165">
    <property type="protein sequence ID" value="KAL3121988.1"/>
    <property type="molecule type" value="Genomic_DNA"/>
</dbReference>